<evidence type="ECO:0000256" key="8">
    <source>
        <dbReference type="SAM" id="MobiDB-lite"/>
    </source>
</evidence>
<feature type="region of interest" description="Disordered" evidence="8">
    <location>
        <begin position="34"/>
        <end position="87"/>
    </location>
</feature>
<dbReference type="PANTHER" id="PTHR33693">
    <property type="entry name" value="TYPE-5 URACIL-DNA GLYCOSYLASE"/>
    <property type="match status" value="1"/>
</dbReference>
<keyword evidence="2" id="KW-0479">Metal-binding</keyword>
<organism evidence="10 11">
    <name type="scientific">Pseudoroseicyclus aestuarii</name>
    <dbReference type="NCBI Taxonomy" id="1795041"/>
    <lineage>
        <taxon>Bacteria</taxon>
        <taxon>Pseudomonadati</taxon>
        <taxon>Pseudomonadota</taxon>
        <taxon>Alphaproteobacteria</taxon>
        <taxon>Rhodobacterales</taxon>
        <taxon>Paracoccaceae</taxon>
        <taxon>Pseudoroseicyclus</taxon>
    </lineage>
</organism>
<keyword evidence="11" id="KW-1185">Reference proteome</keyword>
<gene>
    <name evidence="10" type="ORF">DFP88_102545</name>
</gene>
<protein>
    <submittedName>
        <fullName evidence="10">DNA polymerase</fullName>
    </submittedName>
</protein>
<keyword evidence="7" id="KW-0234">DNA repair</keyword>
<reference evidence="10 11" key="1">
    <citation type="submission" date="2018-06" db="EMBL/GenBank/DDBJ databases">
        <title>Genomic Encyclopedia of Type Strains, Phase III (KMG-III): the genomes of soil and plant-associated and newly described type strains.</title>
        <authorList>
            <person name="Whitman W."/>
        </authorList>
    </citation>
    <scope>NUCLEOTIDE SEQUENCE [LARGE SCALE GENOMIC DNA]</scope>
    <source>
        <strain evidence="10 11">CECT 9025</strain>
    </source>
</reference>
<dbReference type="Gene3D" id="3.40.470.10">
    <property type="entry name" value="Uracil-DNA glycosylase-like domain"/>
    <property type="match status" value="1"/>
</dbReference>
<dbReference type="EMBL" id="QJTE01000002">
    <property type="protein sequence ID" value="PYE84742.1"/>
    <property type="molecule type" value="Genomic_DNA"/>
</dbReference>
<comment type="caution">
    <text evidence="10">The sequence shown here is derived from an EMBL/GenBank/DDBJ whole genome shotgun (WGS) entry which is preliminary data.</text>
</comment>
<evidence type="ECO:0000256" key="7">
    <source>
        <dbReference type="ARBA" id="ARBA00023204"/>
    </source>
</evidence>
<name>A0A318STD8_9RHOB</name>
<keyword evidence="5" id="KW-0408">Iron</keyword>
<dbReference type="CDD" id="cd10030">
    <property type="entry name" value="UDG-F4_TTUDGA_SPO1dp_like"/>
    <property type="match status" value="1"/>
</dbReference>
<keyword evidence="1" id="KW-0004">4Fe-4S</keyword>
<evidence type="ECO:0000256" key="2">
    <source>
        <dbReference type="ARBA" id="ARBA00022723"/>
    </source>
</evidence>
<dbReference type="GO" id="GO:0006281">
    <property type="term" value="P:DNA repair"/>
    <property type="evidence" value="ECO:0007669"/>
    <property type="project" value="UniProtKB-KW"/>
</dbReference>
<dbReference type="AlphaFoldDB" id="A0A318STD8"/>
<evidence type="ECO:0000256" key="1">
    <source>
        <dbReference type="ARBA" id="ARBA00022485"/>
    </source>
</evidence>
<dbReference type="SUPFAM" id="SSF52141">
    <property type="entry name" value="Uracil-DNA glycosylase-like"/>
    <property type="match status" value="1"/>
</dbReference>
<dbReference type="GO" id="GO:0046872">
    <property type="term" value="F:metal ion binding"/>
    <property type="evidence" value="ECO:0007669"/>
    <property type="project" value="UniProtKB-KW"/>
</dbReference>
<dbReference type="InterPro" id="IPR051536">
    <property type="entry name" value="UDG_Type-4/5"/>
</dbReference>
<feature type="domain" description="Uracil-DNA glycosylase-like" evidence="9">
    <location>
        <begin position="118"/>
        <end position="267"/>
    </location>
</feature>
<dbReference type="SMART" id="SM00987">
    <property type="entry name" value="UreE_C"/>
    <property type="match status" value="1"/>
</dbReference>
<evidence type="ECO:0000313" key="10">
    <source>
        <dbReference type="EMBL" id="PYE84742.1"/>
    </source>
</evidence>
<evidence type="ECO:0000256" key="4">
    <source>
        <dbReference type="ARBA" id="ARBA00022801"/>
    </source>
</evidence>
<dbReference type="GO" id="GO:0051539">
    <property type="term" value="F:4 iron, 4 sulfur cluster binding"/>
    <property type="evidence" value="ECO:0007669"/>
    <property type="project" value="UniProtKB-KW"/>
</dbReference>
<dbReference type="PANTHER" id="PTHR33693:SF1">
    <property type="entry name" value="TYPE-4 URACIL-DNA GLYCOSYLASE"/>
    <property type="match status" value="1"/>
</dbReference>
<dbReference type="OrthoDB" id="5290748at2"/>
<proteinExistence type="predicted"/>
<evidence type="ECO:0000256" key="6">
    <source>
        <dbReference type="ARBA" id="ARBA00023014"/>
    </source>
</evidence>
<dbReference type="Proteomes" id="UP000248311">
    <property type="component" value="Unassembled WGS sequence"/>
</dbReference>
<dbReference type="RefSeq" id="WP_110813802.1">
    <property type="nucleotide sequence ID" value="NZ_QJTE01000002.1"/>
</dbReference>
<keyword evidence="3" id="KW-0227">DNA damage</keyword>
<evidence type="ECO:0000259" key="9">
    <source>
        <dbReference type="SMART" id="SM00986"/>
    </source>
</evidence>
<dbReference type="InterPro" id="IPR036895">
    <property type="entry name" value="Uracil-DNA_glycosylase-like_sf"/>
</dbReference>
<dbReference type="GO" id="GO:0097506">
    <property type="term" value="F:deaminated base DNA N-glycosylase activity"/>
    <property type="evidence" value="ECO:0007669"/>
    <property type="project" value="UniProtKB-ARBA"/>
</dbReference>
<feature type="compositionally biased region" description="Low complexity" evidence="8">
    <location>
        <begin position="46"/>
        <end position="70"/>
    </location>
</feature>
<evidence type="ECO:0000256" key="3">
    <source>
        <dbReference type="ARBA" id="ARBA00022763"/>
    </source>
</evidence>
<keyword evidence="4" id="KW-0378">Hydrolase</keyword>
<dbReference type="Pfam" id="PF03167">
    <property type="entry name" value="UDG"/>
    <property type="match status" value="1"/>
</dbReference>
<sequence>MTQQLDYWTARALLDWQIEMGVDEAMLDAPLDRTTLTDAAPPRPAAPRSAPAAPDMPAGEAARSAPQQAQPAPPRDGPDPVEAARAAAQGAGDLAALEAALDGFTLCPLRRGARATIFGQGSPAARVMLIADPPGAEEERTGAVFAGPAAGLMDRMLAAIGLSFDAEDAAQAAYAAAILPWRPPGDRPPEPGDLAMLRPFLERQVALVDPAVIVPMGAACHALLGGSALRLRGTWAEALGRPALPMLPPARLLDNPSGKRDAWADLLALKARLAP</sequence>
<dbReference type="SMART" id="SM00986">
    <property type="entry name" value="UDG"/>
    <property type="match status" value="1"/>
</dbReference>
<evidence type="ECO:0000313" key="11">
    <source>
        <dbReference type="Proteomes" id="UP000248311"/>
    </source>
</evidence>
<dbReference type="InterPro" id="IPR005122">
    <property type="entry name" value="Uracil-DNA_glycosylase-like"/>
</dbReference>
<keyword evidence="6" id="KW-0411">Iron-sulfur</keyword>
<evidence type="ECO:0000256" key="5">
    <source>
        <dbReference type="ARBA" id="ARBA00023004"/>
    </source>
</evidence>
<accession>A0A318STD8</accession>